<dbReference type="InterPro" id="IPR012340">
    <property type="entry name" value="NA-bd_OB-fold"/>
</dbReference>
<organism evidence="1 2">
    <name type="scientific">Forsythia ovata</name>
    <dbReference type="NCBI Taxonomy" id="205694"/>
    <lineage>
        <taxon>Eukaryota</taxon>
        <taxon>Viridiplantae</taxon>
        <taxon>Streptophyta</taxon>
        <taxon>Embryophyta</taxon>
        <taxon>Tracheophyta</taxon>
        <taxon>Spermatophyta</taxon>
        <taxon>Magnoliopsida</taxon>
        <taxon>eudicotyledons</taxon>
        <taxon>Gunneridae</taxon>
        <taxon>Pentapetalae</taxon>
        <taxon>asterids</taxon>
        <taxon>lamiids</taxon>
        <taxon>Lamiales</taxon>
        <taxon>Oleaceae</taxon>
        <taxon>Forsythieae</taxon>
        <taxon>Forsythia</taxon>
    </lineage>
</organism>
<sequence>MASSKVNTLGFEGGVVCLFKIQMTVIDGTGTACFLLWHREWTQLLGKTSAVVKNGIDSVSSSNDKVTTPSKAWIKSAISDDGPENSATKRSIIVRWICRLMLPKRS</sequence>
<gene>
    <name evidence="1" type="ORF">Fot_06958</name>
</gene>
<dbReference type="EMBL" id="JBFOLJ010000002">
    <property type="protein sequence ID" value="KAL2553339.1"/>
    <property type="molecule type" value="Genomic_DNA"/>
</dbReference>
<comment type="caution">
    <text evidence="1">The sequence shown here is derived from an EMBL/GenBank/DDBJ whole genome shotgun (WGS) entry which is preliminary data.</text>
</comment>
<dbReference type="Gene3D" id="2.40.50.140">
    <property type="entry name" value="Nucleic acid-binding proteins"/>
    <property type="match status" value="1"/>
</dbReference>
<accession>A0ABD1WUJ2</accession>
<reference evidence="2" key="1">
    <citation type="submission" date="2024-07" db="EMBL/GenBank/DDBJ databases">
        <title>Two chromosome-level genome assemblies of Korean endemic species Abeliophyllum distichum and Forsythia ovata (Oleaceae).</title>
        <authorList>
            <person name="Jang H."/>
        </authorList>
    </citation>
    <scope>NUCLEOTIDE SEQUENCE [LARGE SCALE GENOMIC DNA]</scope>
</reference>
<name>A0ABD1WUJ2_9LAMI</name>
<evidence type="ECO:0000313" key="1">
    <source>
        <dbReference type="EMBL" id="KAL2553339.1"/>
    </source>
</evidence>
<dbReference type="Proteomes" id="UP001604277">
    <property type="component" value="Unassembled WGS sequence"/>
</dbReference>
<proteinExistence type="predicted"/>
<protein>
    <submittedName>
        <fullName evidence="1">Uncharacterized protein</fullName>
    </submittedName>
</protein>
<evidence type="ECO:0000313" key="2">
    <source>
        <dbReference type="Proteomes" id="UP001604277"/>
    </source>
</evidence>
<dbReference type="AlphaFoldDB" id="A0ABD1WUJ2"/>
<keyword evidence="2" id="KW-1185">Reference proteome</keyword>